<evidence type="ECO:0000313" key="2">
    <source>
        <dbReference type="EMBL" id="AEP09025.1"/>
    </source>
</evidence>
<evidence type="ECO:0000256" key="1">
    <source>
        <dbReference type="SAM" id="Phobius"/>
    </source>
</evidence>
<keyword evidence="1" id="KW-0472">Membrane</keyword>
<dbReference type="Proteomes" id="UP000009286">
    <property type="component" value="Chromosome"/>
</dbReference>
<evidence type="ECO:0000313" key="3">
    <source>
        <dbReference type="Proteomes" id="UP000009286"/>
    </source>
</evidence>
<keyword evidence="1" id="KW-0812">Transmembrane</keyword>
<dbReference type="STRING" id="856793.MICA_691"/>
<keyword evidence="3" id="KW-1185">Reference proteome</keyword>
<feature type="transmembrane region" description="Helical" evidence="1">
    <location>
        <begin position="20"/>
        <end position="39"/>
    </location>
</feature>
<name>G2KPC4_MICAA</name>
<dbReference type="AlphaFoldDB" id="G2KPC4"/>
<proteinExistence type="predicted"/>
<protein>
    <submittedName>
        <fullName evidence="2">Uncharacterized protein</fullName>
    </submittedName>
</protein>
<sequence length="262" mass="28386">MALMKYNLFENPFFQDKRRVALLVAAGVVLGGIVAVATMPDRVTNKSPVTHVLQPVPAGMMTLRGEGTLPDLHVAQQNDTVLKDMVTNFAAAGAVGLLSSVNDLDNRIMVLLFRWGGVDNINPDSYGGGMDGRIVALLQKAGQVPADVRPDMVIKADEVVRLTQRWNNGFNHFKIRLLAQAAGPEVFDGQIRYDVRSDRLDVTGGLSPAFMAQFARAVRDNPQSASIMAQFLDFIDSTRGFANLSEDDQDAIMALSAGPQGE</sequence>
<dbReference type="EMBL" id="CP002382">
    <property type="protein sequence ID" value="AEP09025.1"/>
    <property type="molecule type" value="Genomic_DNA"/>
</dbReference>
<dbReference type="KEGG" id="mai:MICA_691"/>
<dbReference type="eggNOG" id="COG2931">
    <property type="taxonomic scope" value="Bacteria"/>
</dbReference>
<organism evidence="2 3">
    <name type="scientific">Micavibrio aeruginosavorus (strain ARL-13)</name>
    <dbReference type="NCBI Taxonomy" id="856793"/>
    <lineage>
        <taxon>Bacteria</taxon>
        <taxon>Pseudomonadati</taxon>
        <taxon>Bdellovibrionota</taxon>
        <taxon>Bdellovibrionia</taxon>
        <taxon>Bdellovibrionales</taxon>
        <taxon>Pseudobdellovibrionaceae</taxon>
        <taxon>Micavibrio</taxon>
    </lineage>
</organism>
<reference evidence="2 3" key="1">
    <citation type="journal article" date="2011" name="BMC Genomics">
        <title>Genomic insights into an obligate epibiotic bacterial predator: Micavibrio aeruginosavorus ARL-13.</title>
        <authorList>
            <person name="Wang Z."/>
            <person name="Kadouri D."/>
            <person name="Wu M."/>
        </authorList>
    </citation>
    <scope>NUCLEOTIDE SEQUENCE [LARGE SCALE GENOMIC DNA]</scope>
    <source>
        <strain evidence="2 3">ARL-13</strain>
    </source>
</reference>
<gene>
    <name evidence="2" type="ordered locus">MICA_691</name>
</gene>
<keyword evidence="1" id="KW-1133">Transmembrane helix</keyword>
<dbReference type="HOGENOM" id="CLU_1060945_0_0_5"/>
<accession>G2KPC4</accession>